<evidence type="ECO:0000313" key="1">
    <source>
        <dbReference type="EMBL" id="VAW60176.1"/>
    </source>
</evidence>
<protein>
    <submittedName>
        <fullName evidence="1">Uncharacterized protein</fullName>
    </submittedName>
</protein>
<accession>A0A3B0XV23</accession>
<proteinExistence type="predicted"/>
<sequence length="54" mass="6026">MIVYSIHPDRDNNKISVMPDNFKLQKISDFDASEKKQITGTHLTSGGLTMMGTI</sequence>
<dbReference type="AlphaFoldDB" id="A0A3B0XV23"/>
<name>A0A3B0XV23_9ZZZZ</name>
<gene>
    <name evidence="1" type="ORF">MNBD_GAMMA11-67</name>
</gene>
<organism evidence="1">
    <name type="scientific">hydrothermal vent metagenome</name>
    <dbReference type="NCBI Taxonomy" id="652676"/>
    <lineage>
        <taxon>unclassified sequences</taxon>
        <taxon>metagenomes</taxon>
        <taxon>ecological metagenomes</taxon>
    </lineage>
</organism>
<dbReference type="EMBL" id="UOFG01000114">
    <property type="protein sequence ID" value="VAW60176.1"/>
    <property type="molecule type" value="Genomic_DNA"/>
</dbReference>
<reference evidence="1" key="1">
    <citation type="submission" date="2018-06" db="EMBL/GenBank/DDBJ databases">
        <authorList>
            <person name="Zhirakovskaya E."/>
        </authorList>
    </citation>
    <scope>NUCLEOTIDE SEQUENCE</scope>
</reference>